<accession>A0A7H4PB43</accession>
<dbReference type="Proteomes" id="UP000254571">
    <property type="component" value="Unassembled WGS sequence"/>
</dbReference>
<evidence type="ECO:0000313" key="1">
    <source>
        <dbReference type="EMBL" id="STW09658.1"/>
    </source>
</evidence>
<protein>
    <recommendedName>
        <fullName evidence="3">TIR domain-containing protein</fullName>
    </recommendedName>
</protein>
<name>A0A7H4PB43_9ENTR</name>
<organism evidence="1 2">
    <name type="scientific">Klebsiella grimontii</name>
    <dbReference type="NCBI Taxonomy" id="2058152"/>
    <lineage>
        <taxon>Bacteria</taxon>
        <taxon>Pseudomonadati</taxon>
        <taxon>Pseudomonadota</taxon>
        <taxon>Gammaproteobacteria</taxon>
        <taxon>Enterobacterales</taxon>
        <taxon>Enterobacteriaceae</taxon>
        <taxon>Klebsiella/Raoultella group</taxon>
        <taxon>Klebsiella</taxon>
    </lineage>
</organism>
<proteinExistence type="predicted"/>
<sequence>MNIFVSYTTRDDNVDKELLERVSEIVSHYGHCYIDLLHNTENDKQRHVETHVIAI</sequence>
<evidence type="ECO:0000313" key="2">
    <source>
        <dbReference type="Proteomes" id="UP000254571"/>
    </source>
</evidence>
<gene>
    <name evidence="1" type="ORF">NCTC9149_06158</name>
</gene>
<comment type="caution">
    <text evidence="1">The sequence shown here is derived from an EMBL/GenBank/DDBJ whole genome shotgun (WGS) entry which is preliminary data.</text>
</comment>
<evidence type="ECO:0008006" key="3">
    <source>
        <dbReference type="Google" id="ProtNLM"/>
    </source>
</evidence>
<reference evidence="1 2" key="1">
    <citation type="submission" date="2018-06" db="EMBL/GenBank/DDBJ databases">
        <authorList>
            <consortium name="Pathogen Informatics"/>
            <person name="Doyle S."/>
        </authorList>
    </citation>
    <scope>NUCLEOTIDE SEQUENCE [LARGE SCALE GENOMIC DNA]</scope>
    <source>
        <strain evidence="1 2">NCTC9149</strain>
    </source>
</reference>
<dbReference type="AlphaFoldDB" id="A0A7H4PB43"/>
<dbReference type="EMBL" id="UGMX01000002">
    <property type="protein sequence ID" value="STW09658.1"/>
    <property type="molecule type" value="Genomic_DNA"/>
</dbReference>